<dbReference type="Proteomes" id="UP001253595">
    <property type="component" value="Unassembled WGS sequence"/>
</dbReference>
<dbReference type="SMART" id="SM00729">
    <property type="entry name" value="Elp3"/>
    <property type="match status" value="1"/>
</dbReference>
<evidence type="ECO:0000313" key="18">
    <source>
        <dbReference type="Proteomes" id="UP001253595"/>
    </source>
</evidence>
<comment type="subunit">
    <text evidence="4">Monomer.</text>
</comment>
<evidence type="ECO:0000256" key="6">
    <source>
        <dbReference type="ARBA" id="ARBA00022490"/>
    </source>
</evidence>
<accession>A0ABU1V3G6</accession>
<sequence>MSAFTQQIEWDNNLINRYDLAGPRYTSYPTAPQFQESFTETTLLHAITRSNQAQRPLSLYFHIPFCDSLCYYCGCNKIVANNKSRSLPYIHRMIQELSLYADLFDNRRQVKQLHWGGGTPTFISDDEMSLLMHATRRLFRLADDSEGEFSIEIHPGRVSIDTMKHLRDLGFNRVSMGVQDFDPRVQKAVNRYNTFEQVSELMQGLRAQHYQSVSMDFIYGLPLQTLSSIKETLTKIIDLNPDRLSLFNYAHMPHLFKSQMLISDKELPSAAEKLDILHFAIQTLEAAGYIYIGMDHFAKPEDELVRAQQARKLQRNFQGYSTHKDCDLIAVGASSISMIDNIYVQNAKDLNAYQQKLDLGLLPIARGFTLNDEDQLRRFVINSLICHLRLDFAELEQAFTISPREYFAAEIAQLAPMIEDGLVTVDNSGIRVHNKGRLLIRRVCMVFDEYLQKPVQSGNQVRYSKII</sequence>
<keyword evidence="11 15" id="KW-0411">Iron-sulfur</keyword>
<dbReference type="PROSITE" id="PS51918">
    <property type="entry name" value="RADICAL_SAM"/>
    <property type="match status" value="1"/>
</dbReference>
<evidence type="ECO:0000256" key="15">
    <source>
        <dbReference type="PIRNR" id="PIRNR000167"/>
    </source>
</evidence>
<keyword evidence="9 15" id="KW-0560">Oxidoreductase</keyword>
<dbReference type="PANTHER" id="PTHR13932:SF6">
    <property type="entry name" value="OXYGEN-INDEPENDENT COPROPORPHYRINOGEN III OXIDASE"/>
    <property type="match status" value="1"/>
</dbReference>
<dbReference type="PANTHER" id="PTHR13932">
    <property type="entry name" value="COPROPORPHYRINIGEN III OXIDASE"/>
    <property type="match status" value="1"/>
</dbReference>
<dbReference type="NCBIfam" id="TIGR00538">
    <property type="entry name" value="hemN"/>
    <property type="match status" value="1"/>
</dbReference>
<dbReference type="Gene3D" id="1.10.10.920">
    <property type="match status" value="1"/>
</dbReference>
<feature type="domain" description="Radical SAM core" evidence="16">
    <location>
        <begin position="51"/>
        <end position="285"/>
    </location>
</feature>
<dbReference type="InterPro" id="IPR007197">
    <property type="entry name" value="rSAM"/>
</dbReference>
<keyword evidence="6 15" id="KW-0963">Cytoplasm</keyword>
<dbReference type="SFLD" id="SFLDS00029">
    <property type="entry name" value="Radical_SAM"/>
    <property type="match status" value="1"/>
</dbReference>
<evidence type="ECO:0000256" key="3">
    <source>
        <dbReference type="ARBA" id="ARBA00005493"/>
    </source>
</evidence>
<dbReference type="PIRSF" id="PIRSF000167">
    <property type="entry name" value="HemN"/>
    <property type="match status" value="1"/>
</dbReference>
<evidence type="ECO:0000256" key="1">
    <source>
        <dbReference type="ARBA" id="ARBA00004496"/>
    </source>
</evidence>
<dbReference type="InterPro" id="IPR004558">
    <property type="entry name" value="Coprogen_oxidase_HemN"/>
</dbReference>
<keyword evidence="5 15" id="KW-0004">4Fe-4S</keyword>
<gene>
    <name evidence="17" type="ORF">J2X05_004030</name>
</gene>
<dbReference type="CDD" id="cd01335">
    <property type="entry name" value="Radical_SAM"/>
    <property type="match status" value="1"/>
</dbReference>
<comment type="cofactor">
    <cofactor evidence="15">
        <name>[4Fe-4S] cluster</name>
        <dbReference type="ChEBI" id="CHEBI:49883"/>
    </cofactor>
    <text evidence="15">Binds 1 [4Fe-4S] cluster. The cluster is coordinated with 3 cysteines and an exchangeable S-adenosyl-L-methionine.</text>
</comment>
<keyword evidence="8 15" id="KW-0479">Metal-binding</keyword>
<dbReference type="SUPFAM" id="SSF102114">
    <property type="entry name" value="Radical SAM enzymes"/>
    <property type="match status" value="1"/>
</dbReference>
<proteinExistence type="inferred from homology"/>
<comment type="function">
    <text evidence="13">Involved in the heme biosynthesis. Catalyzes the anaerobic oxidative decarboxylation of propionate groups of rings A and B of coproporphyrinogen III to yield the vinyl groups in protoporphyrinogen IX.</text>
</comment>
<comment type="catalytic activity">
    <reaction evidence="14 15">
        <text>coproporphyrinogen III + 2 S-adenosyl-L-methionine = protoporphyrinogen IX + 2 5'-deoxyadenosine + 2 L-methionine + 2 CO2</text>
        <dbReference type="Rhea" id="RHEA:15425"/>
        <dbReference type="ChEBI" id="CHEBI:16526"/>
        <dbReference type="ChEBI" id="CHEBI:17319"/>
        <dbReference type="ChEBI" id="CHEBI:57307"/>
        <dbReference type="ChEBI" id="CHEBI:57309"/>
        <dbReference type="ChEBI" id="CHEBI:57844"/>
        <dbReference type="ChEBI" id="CHEBI:59789"/>
        <dbReference type="EC" id="1.3.98.3"/>
    </reaction>
</comment>
<dbReference type="InterPro" id="IPR023404">
    <property type="entry name" value="rSAM_horseshoe"/>
</dbReference>
<dbReference type="GO" id="GO:0051989">
    <property type="term" value="F:coproporphyrinogen dehydrogenase activity"/>
    <property type="evidence" value="ECO:0007669"/>
    <property type="project" value="UniProtKB-EC"/>
</dbReference>
<dbReference type="Pfam" id="PF04055">
    <property type="entry name" value="Radical_SAM"/>
    <property type="match status" value="1"/>
</dbReference>
<evidence type="ECO:0000256" key="13">
    <source>
        <dbReference type="ARBA" id="ARBA00024295"/>
    </source>
</evidence>
<organism evidence="17 18">
    <name type="scientific">Cellvibrio fibrivorans</name>
    <dbReference type="NCBI Taxonomy" id="126350"/>
    <lineage>
        <taxon>Bacteria</taxon>
        <taxon>Pseudomonadati</taxon>
        <taxon>Pseudomonadota</taxon>
        <taxon>Gammaproteobacteria</taxon>
        <taxon>Cellvibrionales</taxon>
        <taxon>Cellvibrionaceae</taxon>
        <taxon>Cellvibrio</taxon>
    </lineage>
</organism>
<dbReference type="EMBL" id="JAVDVX010000009">
    <property type="protein sequence ID" value="MDR7091992.1"/>
    <property type="molecule type" value="Genomic_DNA"/>
</dbReference>
<keyword evidence="12 15" id="KW-0627">Porphyrin biosynthesis</keyword>
<protein>
    <recommendedName>
        <fullName evidence="15">Coproporphyrinogen-III oxidase</fullName>
        <ecNumber evidence="15">1.3.98.3</ecNumber>
    </recommendedName>
</protein>
<keyword evidence="18" id="KW-1185">Reference proteome</keyword>
<evidence type="ECO:0000256" key="12">
    <source>
        <dbReference type="ARBA" id="ARBA00023244"/>
    </source>
</evidence>
<dbReference type="InterPro" id="IPR010723">
    <property type="entry name" value="HemN_C"/>
</dbReference>
<evidence type="ECO:0000259" key="16">
    <source>
        <dbReference type="PROSITE" id="PS51918"/>
    </source>
</evidence>
<comment type="similarity">
    <text evidence="3 15">Belongs to the anaerobic coproporphyrinogen-III oxidase family.</text>
</comment>
<dbReference type="InterPro" id="IPR034505">
    <property type="entry name" value="Coproporphyrinogen-III_oxidase"/>
</dbReference>
<dbReference type="SFLD" id="SFLDG01082">
    <property type="entry name" value="B12-binding_domain_containing"/>
    <property type="match status" value="1"/>
</dbReference>
<comment type="subcellular location">
    <subcellularLocation>
        <location evidence="1 15">Cytoplasm</location>
    </subcellularLocation>
</comment>
<evidence type="ECO:0000256" key="9">
    <source>
        <dbReference type="ARBA" id="ARBA00023002"/>
    </source>
</evidence>
<dbReference type="SFLD" id="SFLDG01065">
    <property type="entry name" value="anaerobic_coproporphyrinogen-I"/>
    <property type="match status" value="1"/>
</dbReference>
<evidence type="ECO:0000256" key="14">
    <source>
        <dbReference type="ARBA" id="ARBA00048321"/>
    </source>
</evidence>
<evidence type="ECO:0000256" key="11">
    <source>
        <dbReference type="ARBA" id="ARBA00023014"/>
    </source>
</evidence>
<evidence type="ECO:0000256" key="4">
    <source>
        <dbReference type="ARBA" id="ARBA00011245"/>
    </source>
</evidence>
<comment type="caution">
    <text evidence="17">The sequence shown here is derived from an EMBL/GenBank/DDBJ whole genome shotgun (WGS) entry which is preliminary data.</text>
</comment>
<evidence type="ECO:0000256" key="8">
    <source>
        <dbReference type="ARBA" id="ARBA00022723"/>
    </source>
</evidence>
<dbReference type="Pfam" id="PF06969">
    <property type="entry name" value="HemN_C"/>
    <property type="match status" value="1"/>
</dbReference>
<evidence type="ECO:0000313" key="17">
    <source>
        <dbReference type="EMBL" id="MDR7091992.1"/>
    </source>
</evidence>
<dbReference type="InterPro" id="IPR058240">
    <property type="entry name" value="rSAM_sf"/>
</dbReference>
<dbReference type="EC" id="1.3.98.3" evidence="15"/>
<name>A0ABU1V3G6_9GAMM</name>
<evidence type="ECO:0000256" key="5">
    <source>
        <dbReference type="ARBA" id="ARBA00022485"/>
    </source>
</evidence>
<keyword evidence="10 15" id="KW-0408">Iron</keyword>
<evidence type="ECO:0000256" key="7">
    <source>
        <dbReference type="ARBA" id="ARBA00022691"/>
    </source>
</evidence>
<dbReference type="Gene3D" id="3.80.30.20">
    <property type="entry name" value="tm_1862 like domain"/>
    <property type="match status" value="1"/>
</dbReference>
<keyword evidence="7 15" id="KW-0949">S-adenosyl-L-methionine</keyword>
<dbReference type="InterPro" id="IPR006638">
    <property type="entry name" value="Elp3/MiaA/NifB-like_rSAM"/>
</dbReference>
<evidence type="ECO:0000256" key="10">
    <source>
        <dbReference type="ARBA" id="ARBA00023004"/>
    </source>
</evidence>
<comment type="pathway">
    <text evidence="2 15">Porphyrin-containing compound metabolism; protoporphyrin-IX biosynthesis; protoporphyrinogen-IX from coproporphyrinogen-III (AdoMet route): step 1/1.</text>
</comment>
<evidence type="ECO:0000256" key="2">
    <source>
        <dbReference type="ARBA" id="ARBA00004785"/>
    </source>
</evidence>
<reference evidence="17 18" key="1">
    <citation type="submission" date="2023-07" db="EMBL/GenBank/DDBJ databases">
        <title>Sorghum-associated microbial communities from plants grown in Nebraska, USA.</title>
        <authorList>
            <person name="Schachtman D."/>
        </authorList>
    </citation>
    <scope>NUCLEOTIDE SEQUENCE [LARGE SCALE GENOMIC DNA]</scope>
    <source>
        <strain evidence="17 18">BE190</strain>
    </source>
</reference>
<dbReference type="RefSeq" id="WP_310075861.1">
    <property type="nucleotide sequence ID" value="NZ_JAVDVX010000009.1"/>
</dbReference>